<dbReference type="CDD" id="cd05353">
    <property type="entry name" value="hydroxyacyl-CoA-like_DH_SDR_c-like"/>
    <property type="match status" value="1"/>
</dbReference>
<dbReference type="PROSITE" id="PS00061">
    <property type="entry name" value="ADH_SHORT"/>
    <property type="match status" value="1"/>
</dbReference>
<dbReference type="SUPFAM" id="SSF51735">
    <property type="entry name" value="NAD(P)-binding Rossmann-fold domains"/>
    <property type="match status" value="1"/>
</dbReference>
<dbReference type="PANTHER" id="PTHR45024">
    <property type="entry name" value="DEHYDROGENASES, SHORT CHAIN"/>
    <property type="match status" value="1"/>
</dbReference>
<reference evidence="6" key="1">
    <citation type="journal article" date="2019" name="Int. J. Syst. Evol. Microbiol.">
        <title>The Global Catalogue of Microorganisms (GCM) 10K type strain sequencing project: providing services to taxonomists for standard genome sequencing and annotation.</title>
        <authorList>
            <consortium name="The Broad Institute Genomics Platform"/>
            <consortium name="The Broad Institute Genome Sequencing Center for Infectious Disease"/>
            <person name="Wu L."/>
            <person name="Ma J."/>
        </authorList>
    </citation>
    <scope>NUCLEOTIDE SEQUENCE [LARGE SCALE GENOMIC DNA]</scope>
    <source>
        <strain evidence="6">JCM 11882</strain>
    </source>
</reference>
<feature type="domain" description="Ketoreductase" evidence="4">
    <location>
        <begin position="9"/>
        <end position="205"/>
    </location>
</feature>
<dbReference type="RefSeq" id="WP_344995676.1">
    <property type="nucleotide sequence ID" value="NZ_BAABCD010000052.1"/>
</dbReference>
<evidence type="ECO:0000259" key="4">
    <source>
        <dbReference type="SMART" id="SM00822"/>
    </source>
</evidence>
<gene>
    <name evidence="5" type="ORF">ACFO7U_07930</name>
</gene>
<evidence type="ECO:0000256" key="2">
    <source>
        <dbReference type="ARBA" id="ARBA00023002"/>
    </source>
</evidence>
<dbReference type="Gene3D" id="3.40.50.720">
    <property type="entry name" value="NAD(P)-binding Rossmann-like Domain"/>
    <property type="match status" value="1"/>
</dbReference>
<evidence type="ECO:0000313" key="6">
    <source>
        <dbReference type="Proteomes" id="UP001595836"/>
    </source>
</evidence>
<comment type="similarity">
    <text evidence="1 3">Belongs to the short-chain dehydrogenases/reductases (SDR) family.</text>
</comment>
<dbReference type="PANTHER" id="PTHR45024:SF2">
    <property type="entry name" value="SCP2 DOMAIN-CONTAINING PROTEIN"/>
    <property type="match status" value="1"/>
</dbReference>
<dbReference type="Pfam" id="PF00106">
    <property type="entry name" value="adh_short"/>
    <property type="match status" value="1"/>
</dbReference>
<evidence type="ECO:0000256" key="3">
    <source>
        <dbReference type="RuleBase" id="RU000363"/>
    </source>
</evidence>
<dbReference type="InterPro" id="IPR051687">
    <property type="entry name" value="Peroxisomal_Beta-Oxidation"/>
</dbReference>
<dbReference type="PRINTS" id="PR00080">
    <property type="entry name" value="SDRFAMILY"/>
</dbReference>
<sequence length="308" mass="32155">MTSIDFTDRVAIITGAGGGLGRAYALALAERGAKVVVNDLGGDVHGGAGDSSPAQLVVNEITAAGGEAIVDGSDITDEAAVQQMVATVIDTWGRIDVLINNAGILRDKSFAKMESADFRKVVEVHLMGSVNCTRAVWPHMAEAGYGRILMTTSTSGIYGNFGQSNYAAAKSGLVGLMNVLAIEGAKKNIKVNSIAPTAATRMTEDLLPQRVLDIMGPETIAPGALFMVSDDAPTKTILGAGAGVFAVSQMVESRGVYLPDGARTPEVVAERWAEIADMNDVNPLESAFEQTSKYAALAARELGLHLES</sequence>
<evidence type="ECO:0000313" key="5">
    <source>
        <dbReference type="EMBL" id="MFC4754706.1"/>
    </source>
</evidence>
<dbReference type="InterPro" id="IPR036291">
    <property type="entry name" value="NAD(P)-bd_dom_sf"/>
</dbReference>
<dbReference type="PRINTS" id="PR00081">
    <property type="entry name" value="GDHRDH"/>
</dbReference>
<dbReference type="InterPro" id="IPR020904">
    <property type="entry name" value="Sc_DH/Rdtase_CS"/>
</dbReference>
<name>A0ABV9PPD7_9ACTN</name>
<comment type="caution">
    <text evidence="5">The sequence shown here is derived from an EMBL/GenBank/DDBJ whole genome shotgun (WGS) entry which is preliminary data.</text>
</comment>
<keyword evidence="6" id="KW-1185">Reference proteome</keyword>
<evidence type="ECO:0000256" key="1">
    <source>
        <dbReference type="ARBA" id="ARBA00006484"/>
    </source>
</evidence>
<dbReference type="EMBL" id="JBHSHP010000020">
    <property type="protein sequence ID" value="MFC4754706.1"/>
    <property type="molecule type" value="Genomic_DNA"/>
</dbReference>
<keyword evidence="2" id="KW-0560">Oxidoreductase</keyword>
<organism evidence="5 6">
    <name type="scientific">Dietzia aurantiaca</name>
    <dbReference type="NCBI Taxonomy" id="983873"/>
    <lineage>
        <taxon>Bacteria</taxon>
        <taxon>Bacillati</taxon>
        <taxon>Actinomycetota</taxon>
        <taxon>Actinomycetes</taxon>
        <taxon>Mycobacteriales</taxon>
        <taxon>Dietziaceae</taxon>
        <taxon>Dietzia</taxon>
    </lineage>
</organism>
<protein>
    <submittedName>
        <fullName evidence="5">SDR family oxidoreductase</fullName>
    </submittedName>
</protein>
<accession>A0ABV9PPD7</accession>
<dbReference type="InterPro" id="IPR002347">
    <property type="entry name" value="SDR_fam"/>
</dbReference>
<dbReference type="InterPro" id="IPR057326">
    <property type="entry name" value="KR_dom"/>
</dbReference>
<dbReference type="SMART" id="SM00822">
    <property type="entry name" value="PKS_KR"/>
    <property type="match status" value="1"/>
</dbReference>
<dbReference type="Proteomes" id="UP001595836">
    <property type="component" value="Unassembled WGS sequence"/>
</dbReference>
<proteinExistence type="inferred from homology"/>